<reference evidence="2" key="1">
    <citation type="journal article" date="2022" name="bioRxiv">
        <title>Sequencing and chromosome-scale assembly of the giantPleurodeles waltlgenome.</title>
        <authorList>
            <person name="Brown T."/>
            <person name="Elewa A."/>
            <person name="Iarovenko S."/>
            <person name="Subramanian E."/>
            <person name="Araus A.J."/>
            <person name="Petzold A."/>
            <person name="Susuki M."/>
            <person name="Suzuki K.-i.T."/>
            <person name="Hayashi T."/>
            <person name="Toyoda A."/>
            <person name="Oliveira C."/>
            <person name="Osipova E."/>
            <person name="Leigh N.D."/>
            <person name="Simon A."/>
            <person name="Yun M.H."/>
        </authorList>
    </citation>
    <scope>NUCLEOTIDE SEQUENCE</scope>
    <source>
        <strain evidence="2">20211129_DDA</strain>
        <tissue evidence="2">Liver</tissue>
    </source>
</reference>
<protein>
    <submittedName>
        <fullName evidence="2">Uncharacterized protein</fullName>
    </submittedName>
</protein>
<name>A0AAV7TU29_PLEWA</name>
<gene>
    <name evidence="2" type="ORF">NDU88_005366</name>
</gene>
<sequence>MFVLLPLTQEEGGRGPARSPGCRHTVLCGHGNTRLFGPAARSAPRSAPQEPFRSPVAYGQEGGRPALSATVGWLSLKRRAVARPAARPLTPAPGTCAETGPRPGGSPDASDALRQACSRLRWRSGPPTRVPALAPRITGEVSAPLEKTDQTCAIFGFVATPPTLCYVVYPCSS</sequence>
<feature type="region of interest" description="Disordered" evidence="1">
    <location>
        <begin position="39"/>
        <end position="61"/>
    </location>
</feature>
<feature type="region of interest" description="Disordered" evidence="1">
    <location>
        <begin position="84"/>
        <end position="112"/>
    </location>
</feature>
<organism evidence="2 3">
    <name type="scientific">Pleurodeles waltl</name>
    <name type="common">Iberian ribbed newt</name>
    <dbReference type="NCBI Taxonomy" id="8319"/>
    <lineage>
        <taxon>Eukaryota</taxon>
        <taxon>Metazoa</taxon>
        <taxon>Chordata</taxon>
        <taxon>Craniata</taxon>
        <taxon>Vertebrata</taxon>
        <taxon>Euteleostomi</taxon>
        <taxon>Amphibia</taxon>
        <taxon>Batrachia</taxon>
        <taxon>Caudata</taxon>
        <taxon>Salamandroidea</taxon>
        <taxon>Salamandridae</taxon>
        <taxon>Pleurodelinae</taxon>
        <taxon>Pleurodeles</taxon>
    </lineage>
</organism>
<comment type="caution">
    <text evidence="2">The sequence shown here is derived from an EMBL/GenBank/DDBJ whole genome shotgun (WGS) entry which is preliminary data.</text>
</comment>
<proteinExistence type="predicted"/>
<accession>A0AAV7TU29</accession>
<keyword evidence="3" id="KW-1185">Reference proteome</keyword>
<feature type="compositionally biased region" description="Low complexity" evidence="1">
    <location>
        <begin position="84"/>
        <end position="93"/>
    </location>
</feature>
<dbReference type="Proteomes" id="UP001066276">
    <property type="component" value="Chromosome 3_2"/>
</dbReference>
<evidence type="ECO:0000256" key="1">
    <source>
        <dbReference type="SAM" id="MobiDB-lite"/>
    </source>
</evidence>
<dbReference type="AlphaFoldDB" id="A0AAV7TU29"/>
<feature type="compositionally biased region" description="Low complexity" evidence="1">
    <location>
        <begin position="39"/>
        <end position="48"/>
    </location>
</feature>
<evidence type="ECO:0000313" key="3">
    <source>
        <dbReference type="Proteomes" id="UP001066276"/>
    </source>
</evidence>
<dbReference type="EMBL" id="JANPWB010000006">
    <property type="protein sequence ID" value="KAJ1180142.1"/>
    <property type="molecule type" value="Genomic_DNA"/>
</dbReference>
<evidence type="ECO:0000313" key="2">
    <source>
        <dbReference type="EMBL" id="KAJ1180142.1"/>
    </source>
</evidence>